<evidence type="ECO:0000256" key="1">
    <source>
        <dbReference type="SAM" id="MobiDB-lite"/>
    </source>
</evidence>
<organism evidence="2 3">
    <name type="scientific">Lithocarpus litseifolius</name>
    <dbReference type="NCBI Taxonomy" id="425828"/>
    <lineage>
        <taxon>Eukaryota</taxon>
        <taxon>Viridiplantae</taxon>
        <taxon>Streptophyta</taxon>
        <taxon>Embryophyta</taxon>
        <taxon>Tracheophyta</taxon>
        <taxon>Spermatophyta</taxon>
        <taxon>Magnoliopsida</taxon>
        <taxon>eudicotyledons</taxon>
        <taxon>Gunneridae</taxon>
        <taxon>Pentapetalae</taxon>
        <taxon>rosids</taxon>
        <taxon>fabids</taxon>
        <taxon>Fagales</taxon>
        <taxon>Fagaceae</taxon>
        <taxon>Lithocarpus</taxon>
    </lineage>
</organism>
<evidence type="ECO:0000313" key="3">
    <source>
        <dbReference type="Proteomes" id="UP001459277"/>
    </source>
</evidence>
<keyword evidence="3" id="KW-1185">Reference proteome</keyword>
<feature type="compositionally biased region" description="Gly residues" evidence="1">
    <location>
        <begin position="135"/>
        <end position="157"/>
    </location>
</feature>
<protein>
    <submittedName>
        <fullName evidence="2">Uncharacterized protein</fullName>
    </submittedName>
</protein>
<evidence type="ECO:0000313" key="2">
    <source>
        <dbReference type="EMBL" id="KAL0000067.1"/>
    </source>
</evidence>
<comment type="caution">
    <text evidence="2">The sequence shown here is derived from an EMBL/GenBank/DDBJ whole genome shotgun (WGS) entry which is preliminary data.</text>
</comment>
<dbReference type="EMBL" id="JAZDWU010000006">
    <property type="protein sequence ID" value="KAL0000067.1"/>
    <property type="molecule type" value="Genomic_DNA"/>
</dbReference>
<proteinExistence type="predicted"/>
<feature type="compositionally biased region" description="Acidic residues" evidence="1">
    <location>
        <begin position="174"/>
        <end position="185"/>
    </location>
</feature>
<dbReference type="AlphaFoldDB" id="A0AAW2CPB4"/>
<feature type="compositionally biased region" description="Polar residues" evidence="1">
    <location>
        <begin position="251"/>
        <end position="268"/>
    </location>
</feature>
<feature type="region of interest" description="Disordered" evidence="1">
    <location>
        <begin position="461"/>
        <end position="480"/>
    </location>
</feature>
<accession>A0AAW2CPB4</accession>
<name>A0AAW2CPB4_9ROSI</name>
<sequence length="480" mass="52391">MKQAPPEIVDTSVDLHRISLQGKLVRTWPQEHAGYIERWAHRGEHVVEAPILDGDTTYLVAYMESYRRMTRRYITRESAYWDMLVESNVASLLQCELGSELYNQLLRTLDLVGEFSRVQLENARAASEASTQATGRGGRGGGSGGRGGAGGQKGGRGPAHAPVRNSEDEHESGTDDEAFDGDWDMYMDGVRTSRCTSDAAAQPSHPAGHDNSAELGTQAQAGPRSPLPTRLSPPLVSGSAYDGGCIFVPTPSRTTPPIVQPEPTQEPSLPNPDEPAAQIELIGSENIERETVLRRSLRTDIHPPGCGTGDGKYHALPMESDEMIPIDIKREGKAIALEDEVHEVTGELAALPPPKKAKTESKNKTNVKVYKRRTSTVSRWFQLLPTMSKAMSTHSKDCGKELIASGADGPGDLKRHLELCPRNSEVPLSIPVSTVANIELAESQSQSQLEELTADKMTMNINNDEHKEDTSESRTLNLFK</sequence>
<dbReference type="Proteomes" id="UP001459277">
    <property type="component" value="Unassembled WGS sequence"/>
</dbReference>
<feature type="region of interest" description="Disordered" evidence="1">
    <location>
        <begin position="123"/>
        <end position="272"/>
    </location>
</feature>
<gene>
    <name evidence="2" type="ORF">SO802_019669</name>
</gene>
<feature type="compositionally biased region" description="Low complexity" evidence="1">
    <location>
        <begin position="223"/>
        <end position="235"/>
    </location>
</feature>
<feature type="compositionally biased region" description="Basic and acidic residues" evidence="1">
    <location>
        <begin position="463"/>
        <end position="472"/>
    </location>
</feature>
<reference evidence="2 3" key="1">
    <citation type="submission" date="2024-01" db="EMBL/GenBank/DDBJ databases">
        <title>A telomere-to-telomere, gap-free genome of sweet tea (Lithocarpus litseifolius).</title>
        <authorList>
            <person name="Zhou J."/>
        </authorList>
    </citation>
    <scope>NUCLEOTIDE SEQUENCE [LARGE SCALE GENOMIC DNA]</scope>
    <source>
        <strain evidence="2">Zhou-2022a</strain>
        <tissue evidence="2">Leaf</tissue>
    </source>
</reference>